<keyword evidence="4" id="KW-1185">Reference proteome</keyword>
<dbReference type="OrthoDB" id="4763567at2"/>
<sequence length="102" mass="10818">MGPPGSAAHFADLIRSCLPPGAKPPAESDDLFRLHAVLLKAKGEQVSEEDVHDAWSAWMQTIDSSHDGLVPCADLSPETLAADAPYAEAIREAARQAARSRG</sequence>
<reference evidence="2 4" key="2">
    <citation type="journal article" date="2016" name="Appl. Microbiol. Biotechnol.">
        <title>Exploiting the genome sequence of Streptomyces nodosus for enhanced antibiotic production.</title>
        <authorList>
            <person name="Sweeney P."/>
            <person name="Murphy C.D."/>
            <person name="Caffrey P."/>
        </authorList>
    </citation>
    <scope>NUCLEOTIDE SEQUENCE [LARGE SCALE GENOMIC DNA]</scope>
    <source>
        <strain evidence="2 4">ATCC 14899</strain>
    </source>
</reference>
<dbReference type="EMBL" id="CP009313">
    <property type="protein sequence ID" value="AJE38908.1"/>
    <property type="molecule type" value="Genomic_DNA"/>
</dbReference>
<dbReference type="GO" id="GO:0016740">
    <property type="term" value="F:transferase activity"/>
    <property type="evidence" value="ECO:0007669"/>
    <property type="project" value="UniProtKB-KW"/>
</dbReference>
<dbReference type="KEGG" id="snq:CP978_02030"/>
<dbReference type="AlphaFoldDB" id="A0A0B5D6N7"/>
<gene>
    <name evidence="3" type="ORF">CP978_02030</name>
    <name evidence="2" type="ORF">SNOD_01660</name>
</gene>
<name>A0A0B5D6N7_9ACTN</name>
<evidence type="ECO:0000313" key="2">
    <source>
        <dbReference type="EMBL" id="AJE38908.1"/>
    </source>
</evidence>
<evidence type="ECO:0000313" key="3">
    <source>
        <dbReference type="EMBL" id="QEV37492.1"/>
    </source>
</evidence>
<evidence type="ECO:0000313" key="5">
    <source>
        <dbReference type="Proteomes" id="UP000325763"/>
    </source>
</evidence>
<keyword evidence="2" id="KW-0808">Transferase</keyword>
<organism evidence="2 4">
    <name type="scientific">Streptomyces nodosus</name>
    <dbReference type="NCBI Taxonomy" id="40318"/>
    <lineage>
        <taxon>Bacteria</taxon>
        <taxon>Bacillati</taxon>
        <taxon>Actinomycetota</taxon>
        <taxon>Actinomycetes</taxon>
        <taxon>Kitasatosporales</taxon>
        <taxon>Streptomycetaceae</taxon>
        <taxon>Streptomyces</taxon>
    </lineage>
</organism>
<protein>
    <submittedName>
        <fullName evidence="2">Glutamine amidotransferase</fullName>
    </submittedName>
</protein>
<dbReference type="RefSeq" id="WP_043437045.1">
    <property type="nucleotide sequence ID" value="NZ_CP071465.1"/>
</dbReference>
<reference evidence="3 5" key="3">
    <citation type="submission" date="2017-09" db="EMBL/GenBank/DDBJ databases">
        <title>Streptomyces genome completion.</title>
        <authorList>
            <person name="Lee N."/>
            <person name="Cho B.-K."/>
        </authorList>
    </citation>
    <scope>NUCLEOTIDE SEQUENCE [LARGE SCALE GENOMIC DNA]</scope>
    <source>
        <strain evidence="3 5">ATCC 14899</strain>
    </source>
</reference>
<accession>A0A0B5D6N7</accession>
<reference evidence="4" key="1">
    <citation type="submission" date="2014-09" db="EMBL/GenBank/DDBJ databases">
        <title>Sequence of the Streptomyces nodosus genome.</title>
        <authorList>
            <person name="Sweeney P."/>
            <person name="Stephens N."/>
            <person name="Murphy C."/>
            <person name="Caffrey P."/>
        </authorList>
    </citation>
    <scope>NUCLEOTIDE SEQUENCE [LARGE SCALE GENOMIC DNA]</scope>
    <source>
        <strain evidence="4">ATCC 14899</strain>
    </source>
</reference>
<feature type="domain" description="DUF7701" evidence="1">
    <location>
        <begin position="9"/>
        <end position="95"/>
    </location>
</feature>
<dbReference type="HOGENOM" id="CLU_2318988_0_0_11"/>
<proteinExistence type="predicted"/>
<dbReference type="InterPro" id="IPR056118">
    <property type="entry name" value="DUF7701"/>
</dbReference>
<keyword evidence="2" id="KW-0315">Glutamine amidotransferase</keyword>
<evidence type="ECO:0000313" key="4">
    <source>
        <dbReference type="Proteomes" id="UP000031526"/>
    </source>
</evidence>
<dbReference type="Proteomes" id="UP000325763">
    <property type="component" value="Chromosome"/>
</dbReference>
<evidence type="ECO:0000259" key="1">
    <source>
        <dbReference type="Pfam" id="PF24792"/>
    </source>
</evidence>
<dbReference type="EMBL" id="CP023747">
    <property type="protein sequence ID" value="QEV37492.1"/>
    <property type="molecule type" value="Genomic_DNA"/>
</dbReference>
<dbReference type="Pfam" id="PF24792">
    <property type="entry name" value="DUF7701"/>
    <property type="match status" value="1"/>
</dbReference>
<dbReference type="Proteomes" id="UP000031526">
    <property type="component" value="Chromosome"/>
</dbReference>